<reference evidence="2" key="1">
    <citation type="submission" date="2014-11" db="EMBL/GenBank/DDBJ databases">
        <authorList>
            <person name="Amaro Gonzalez C."/>
        </authorList>
    </citation>
    <scope>NUCLEOTIDE SEQUENCE</scope>
</reference>
<dbReference type="AlphaFoldDB" id="A0A0E9UCZ3"/>
<evidence type="ECO:0000313" key="2">
    <source>
        <dbReference type="EMBL" id="JAH63691.1"/>
    </source>
</evidence>
<dbReference type="PROSITE" id="PS51257">
    <property type="entry name" value="PROKAR_LIPOPROTEIN"/>
    <property type="match status" value="1"/>
</dbReference>
<sequence length="34" mass="3485">MSTGRDSSNSSSSSSSSGFFCIAPGALVSCWMHL</sequence>
<evidence type="ECO:0000256" key="1">
    <source>
        <dbReference type="SAM" id="MobiDB-lite"/>
    </source>
</evidence>
<proteinExistence type="predicted"/>
<feature type="compositionally biased region" description="Low complexity" evidence="1">
    <location>
        <begin position="7"/>
        <end position="17"/>
    </location>
</feature>
<feature type="region of interest" description="Disordered" evidence="1">
    <location>
        <begin position="1"/>
        <end position="20"/>
    </location>
</feature>
<accession>A0A0E9UCZ3</accession>
<dbReference type="EMBL" id="GBXM01044886">
    <property type="protein sequence ID" value="JAH63691.1"/>
    <property type="molecule type" value="Transcribed_RNA"/>
</dbReference>
<organism evidence="2">
    <name type="scientific">Anguilla anguilla</name>
    <name type="common">European freshwater eel</name>
    <name type="synonym">Muraena anguilla</name>
    <dbReference type="NCBI Taxonomy" id="7936"/>
    <lineage>
        <taxon>Eukaryota</taxon>
        <taxon>Metazoa</taxon>
        <taxon>Chordata</taxon>
        <taxon>Craniata</taxon>
        <taxon>Vertebrata</taxon>
        <taxon>Euteleostomi</taxon>
        <taxon>Actinopterygii</taxon>
        <taxon>Neopterygii</taxon>
        <taxon>Teleostei</taxon>
        <taxon>Anguilliformes</taxon>
        <taxon>Anguillidae</taxon>
        <taxon>Anguilla</taxon>
    </lineage>
</organism>
<protein>
    <submittedName>
        <fullName evidence="2">Uncharacterized protein</fullName>
    </submittedName>
</protein>
<name>A0A0E9UCZ3_ANGAN</name>
<reference evidence="2" key="2">
    <citation type="journal article" date="2015" name="Fish Shellfish Immunol.">
        <title>Early steps in the European eel (Anguilla anguilla)-Vibrio vulnificus interaction in the gills: Role of the RtxA13 toxin.</title>
        <authorList>
            <person name="Callol A."/>
            <person name="Pajuelo D."/>
            <person name="Ebbesson L."/>
            <person name="Teles M."/>
            <person name="MacKenzie S."/>
            <person name="Amaro C."/>
        </authorList>
    </citation>
    <scope>NUCLEOTIDE SEQUENCE</scope>
</reference>